<sequence length="241" mass="27748">MYPLVLMTFHSCLRWLLARVLAYAYAYAGYQVALGLDRTLHRRMHPTRRLVRSPVSSGASIRRVGRYIRRWTSPLYPRRQRRSFQSGWIGRRRTYQRHRRRTRKDSTLKSISCDEGDPGLIHLCLRLQLAGTRSYDLDCIVDGKTGSSFYHPSSSSLPDQPPCHPPRKRPPLTRPADIHPHTRALLLVAASSIPTQSVVPRARRRSAERIKRVRRRQETGGSKGRSVVLVIAVGSRRIQKR</sequence>
<proteinExistence type="predicted"/>
<evidence type="ECO:0000256" key="1">
    <source>
        <dbReference type="SAM" id="MobiDB-lite"/>
    </source>
</evidence>
<comment type="caution">
    <text evidence="2">The sequence shown here is derived from an EMBL/GenBank/DDBJ whole genome shotgun (WGS) entry which is preliminary data.</text>
</comment>
<accession>A0AAW0CZQ3</accession>
<feature type="region of interest" description="Disordered" evidence="1">
    <location>
        <begin position="150"/>
        <end position="177"/>
    </location>
</feature>
<dbReference type="Proteomes" id="UP001362999">
    <property type="component" value="Unassembled WGS sequence"/>
</dbReference>
<dbReference type="EMBL" id="JAWWNJ010000012">
    <property type="protein sequence ID" value="KAK7043394.1"/>
    <property type="molecule type" value="Genomic_DNA"/>
</dbReference>
<protein>
    <submittedName>
        <fullName evidence="2">Uncharacterized protein</fullName>
    </submittedName>
</protein>
<gene>
    <name evidence="2" type="ORF">R3P38DRAFT_3440198</name>
</gene>
<name>A0AAW0CZQ3_9AGAR</name>
<keyword evidence="3" id="KW-1185">Reference proteome</keyword>
<dbReference type="AlphaFoldDB" id="A0AAW0CZQ3"/>
<reference evidence="2 3" key="1">
    <citation type="journal article" date="2024" name="J Genomics">
        <title>Draft genome sequencing and assembly of Favolaschia claudopus CIRM-BRFM 2984 isolated from oak limbs.</title>
        <authorList>
            <person name="Navarro D."/>
            <person name="Drula E."/>
            <person name="Chaduli D."/>
            <person name="Cazenave R."/>
            <person name="Ahrendt S."/>
            <person name="Wang J."/>
            <person name="Lipzen A."/>
            <person name="Daum C."/>
            <person name="Barry K."/>
            <person name="Grigoriev I.V."/>
            <person name="Favel A."/>
            <person name="Rosso M.N."/>
            <person name="Martin F."/>
        </authorList>
    </citation>
    <scope>NUCLEOTIDE SEQUENCE [LARGE SCALE GENOMIC DNA]</scope>
    <source>
        <strain evidence="2 3">CIRM-BRFM 2984</strain>
    </source>
</reference>
<evidence type="ECO:0000313" key="2">
    <source>
        <dbReference type="EMBL" id="KAK7043394.1"/>
    </source>
</evidence>
<evidence type="ECO:0000313" key="3">
    <source>
        <dbReference type="Proteomes" id="UP001362999"/>
    </source>
</evidence>
<feature type="region of interest" description="Disordered" evidence="1">
    <location>
        <begin position="197"/>
        <end position="223"/>
    </location>
</feature>
<organism evidence="2 3">
    <name type="scientific">Favolaschia claudopus</name>
    <dbReference type="NCBI Taxonomy" id="2862362"/>
    <lineage>
        <taxon>Eukaryota</taxon>
        <taxon>Fungi</taxon>
        <taxon>Dikarya</taxon>
        <taxon>Basidiomycota</taxon>
        <taxon>Agaricomycotina</taxon>
        <taxon>Agaricomycetes</taxon>
        <taxon>Agaricomycetidae</taxon>
        <taxon>Agaricales</taxon>
        <taxon>Marasmiineae</taxon>
        <taxon>Mycenaceae</taxon>
        <taxon>Favolaschia</taxon>
    </lineage>
</organism>